<dbReference type="InterPro" id="IPR036864">
    <property type="entry name" value="Zn2-C6_fun-type_DNA-bd_sf"/>
</dbReference>
<dbReference type="OrthoDB" id="2943660at2759"/>
<dbReference type="KEGG" id="kaf:KAFR_0A03060"/>
<keyword evidence="1" id="KW-0479">Metal-binding</keyword>
<keyword evidence="5" id="KW-0804">Transcription</keyword>
<proteinExistence type="predicted"/>
<dbReference type="eggNOG" id="ENOG502RJ72">
    <property type="taxonomic scope" value="Eukaryota"/>
</dbReference>
<dbReference type="GeneID" id="13887104"/>
<dbReference type="Gene3D" id="4.10.240.10">
    <property type="entry name" value="Zn(2)-C6 fungal-type DNA-binding domain"/>
    <property type="match status" value="1"/>
</dbReference>
<name>H2AMZ1_KAZAF</name>
<dbReference type="GO" id="GO:0005634">
    <property type="term" value="C:nucleus"/>
    <property type="evidence" value="ECO:0007669"/>
    <property type="project" value="TreeGrafter"/>
</dbReference>
<dbReference type="Pfam" id="PF00172">
    <property type="entry name" value="Zn_clus"/>
    <property type="match status" value="1"/>
</dbReference>
<keyword evidence="9" id="KW-1185">Reference proteome</keyword>
<reference evidence="8 9" key="1">
    <citation type="journal article" date="2011" name="Proc. Natl. Acad. Sci. U.S.A.">
        <title>Evolutionary erosion of yeast sex chromosomes by mating-type switching accidents.</title>
        <authorList>
            <person name="Gordon J.L."/>
            <person name="Armisen D."/>
            <person name="Proux-Wera E."/>
            <person name="Oheigeartaigh S.S."/>
            <person name="Byrne K.P."/>
            <person name="Wolfe K.H."/>
        </authorList>
    </citation>
    <scope>NUCLEOTIDE SEQUENCE [LARGE SCALE GENOMIC DNA]</scope>
    <source>
        <strain evidence="9">ATCC 22294 / BCRC 22015 / CBS 2517 / CECT 1963 / NBRC 1671 / NRRL Y-8276</strain>
    </source>
</reference>
<dbReference type="EMBL" id="HE650821">
    <property type="protein sequence ID" value="CCF55741.1"/>
    <property type="molecule type" value="Genomic_DNA"/>
</dbReference>
<keyword evidence="3" id="KW-0805">Transcription regulation</keyword>
<dbReference type="FunCoup" id="H2AMZ1">
    <property type="interactions" value="267"/>
</dbReference>
<dbReference type="HOGENOM" id="CLU_015392_0_0_1"/>
<accession>H2AMZ1</accession>
<dbReference type="PANTHER" id="PTHR31069">
    <property type="entry name" value="OLEATE-ACTIVATED TRANSCRIPTION FACTOR 1-RELATED"/>
    <property type="match status" value="1"/>
</dbReference>
<dbReference type="GO" id="GO:0008270">
    <property type="term" value="F:zinc ion binding"/>
    <property type="evidence" value="ECO:0007669"/>
    <property type="project" value="InterPro"/>
</dbReference>
<dbReference type="PROSITE" id="PS00463">
    <property type="entry name" value="ZN2_CY6_FUNGAL_1"/>
    <property type="match status" value="1"/>
</dbReference>
<dbReference type="GO" id="GO:0000981">
    <property type="term" value="F:DNA-binding transcription factor activity, RNA polymerase II-specific"/>
    <property type="evidence" value="ECO:0007669"/>
    <property type="project" value="InterPro"/>
</dbReference>
<protein>
    <recommendedName>
        <fullName evidence="7">Zn(2)-C6 fungal-type domain-containing protein</fullName>
    </recommendedName>
</protein>
<dbReference type="CDD" id="cd12148">
    <property type="entry name" value="fungal_TF_MHR"/>
    <property type="match status" value="1"/>
</dbReference>
<dbReference type="PANTHER" id="PTHR31069:SF29">
    <property type="entry name" value="OLEATE-ACTIVATED TRANSCRIPTION FACTOR 1-RELATED"/>
    <property type="match status" value="1"/>
</dbReference>
<evidence type="ECO:0000259" key="7">
    <source>
        <dbReference type="PROSITE" id="PS50048"/>
    </source>
</evidence>
<dbReference type="InterPro" id="IPR050675">
    <property type="entry name" value="OAF3"/>
</dbReference>
<dbReference type="CDD" id="cd00067">
    <property type="entry name" value="GAL4"/>
    <property type="match status" value="1"/>
</dbReference>
<dbReference type="GO" id="GO:0000978">
    <property type="term" value="F:RNA polymerase II cis-regulatory region sequence-specific DNA binding"/>
    <property type="evidence" value="ECO:0007669"/>
    <property type="project" value="TreeGrafter"/>
</dbReference>
<dbReference type="InterPro" id="IPR001138">
    <property type="entry name" value="Zn2Cys6_DnaBD"/>
</dbReference>
<evidence type="ECO:0000256" key="3">
    <source>
        <dbReference type="ARBA" id="ARBA00023015"/>
    </source>
</evidence>
<evidence type="ECO:0000256" key="2">
    <source>
        <dbReference type="ARBA" id="ARBA00022833"/>
    </source>
</evidence>
<evidence type="ECO:0000256" key="6">
    <source>
        <dbReference type="ARBA" id="ARBA00023242"/>
    </source>
</evidence>
<evidence type="ECO:0000313" key="8">
    <source>
        <dbReference type="EMBL" id="CCF55741.1"/>
    </source>
</evidence>
<keyword evidence="4" id="KW-0238">DNA-binding</keyword>
<dbReference type="AlphaFoldDB" id="H2AMZ1"/>
<evidence type="ECO:0000256" key="5">
    <source>
        <dbReference type="ARBA" id="ARBA00023163"/>
    </source>
</evidence>
<keyword evidence="6" id="KW-0539">Nucleus</keyword>
<sequence>MQEKRQRKQRPSYVCLECRSRKLKCDKARPYCNRCKKDGKVCAYESENASQITIPDDSSNHTLKLSTSFTDISTDGNSNIDSGSTLTFHSHNLGNTVFDLEYFKHKNITIDIRLDLLKPRDTYVTYGSTTYYDMPLSCHSMIQHDPYKRVLCAFLHGSTMADLQYRLNGISNDTVYSNELLGNQLSPLSFIETVIAKWVEKSNNYVTNQLPLDYFNTLYTIEDTMHPNLLSSIKTLLREVELILVDKQQINLLLKNFYENIYPFFPLIDIPSFERKISEILVEIPGNRYEIKVFNSNIRPKLETLVIFLLILSISLRSDSLLTKKSDDTKNNSSETAKQFVIFSQKLLSLLNGFKFTNENILCCMLLIFISEYLDPENGATHSMHNDILTLKCVTELANTLGLFQDPSYFTRFQNNPAFEESFFIFRRRLWISLQSLRLLIITQDAGSTCRDYEQLKCFMLDHRDDYLSKNFMKGFRHASDFDRRLFNVQKNKYEFHINLVRLMNSLAPINNGTSLADVLENIERLNDFMSQKFPYSDLVNGHASEKEYVDMHFRGAKVDINSVEFVENLTVNLIGLSSLMSTYSLLAAHFEMKSAKDWGSYKELYDMFSIECIRKYLQLARIILDYLNGKLASRIKEEFEYSLNKLVIFTMVKIWLIQMGFCMRLSFKSEFRKLQQQNKRLTSNNDEKKVSDLLVTSVMDNLRNQIELLTNSASDKLGSTYFSCQQAVLMLRYLLYMIDNNVLSSTVTGFWNGATVKSQSFDRIIDKIGMKWGITPRYDDIINDYLMNSDVLQSLDMALLEGVEYLFGNAKLNQREATPFSNKNVFSFNDQDMLNALLESNFDLFANIIDDSLGELPNL</sequence>
<evidence type="ECO:0000256" key="1">
    <source>
        <dbReference type="ARBA" id="ARBA00022723"/>
    </source>
</evidence>
<feature type="domain" description="Zn(2)-C6 fungal-type" evidence="7">
    <location>
        <begin position="14"/>
        <end position="44"/>
    </location>
</feature>
<dbReference type="PROSITE" id="PS50048">
    <property type="entry name" value="ZN2_CY6_FUNGAL_2"/>
    <property type="match status" value="1"/>
</dbReference>
<gene>
    <name evidence="8" type="primary">KAFR0A03060</name>
    <name evidence="8" type="ORF">KAFR_0A03060</name>
</gene>
<dbReference type="Proteomes" id="UP000005220">
    <property type="component" value="Chromosome 1"/>
</dbReference>
<dbReference type="SUPFAM" id="SSF57701">
    <property type="entry name" value="Zn2/Cys6 DNA-binding domain"/>
    <property type="match status" value="1"/>
</dbReference>
<evidence type="ECO:0000256" key="4">
    <source>
        <dbReference type="ARBA" id="ARBA00023125"/>
    </source>
</evidence>
<organism evidence="8 9">
    <name type="scientific">Kazachstania africana (strain ATCC 22294 / BCRC 22015 / CBS 2517 / CECT 1963 / NBRC 1671 / NRRL Y-8276)</name>
    <name type="common">Yeast</name>
    <name type="synonym">Kluyveromyces africanus</name>
    <dbReference type="NCBI Taxonomy" id="1071382"/>
    <lineage>
        <taxon>Eukaryota</taxon>
        <taxon>Fungi</taxon>
        <taxon>Dikarya</taxon>
        <taxon>Ascomycota</taxon>
        <taxon>Saccharomycotina</taxon>
        <taxon>Saccharomycetes</taxon>
        <taxon>Saccharomycetales</taxon>
        <taxon>Saccharomycetaceae</taxon>
        <taxon>Kazachstania</taxon>
    </lineage>
</organism>
<dbReference type="SMART" id="SM00066">
    <property type="entry name" value="GAL4"/>
    <property type="match status" value="1"/>
</dbReference>
<dbReference type="GO" id="GO:0045944">
    <property type="term" value="P:positive regulation of transcription by RNA polymerase II"/>
    <property type="evidence" value="ECO:0007669"/>
    <property type="project" value="TreeGrafter"/>
</dbReference>
<evidence type="ECO:0000313" key="9">
    <source>
        <dbReference type="Proteomes" id="UP000005220"/>
    </source>
</evidence>
<keyword evidence="2" id="KW-0862">Zinc</keyword>
<dbReference type="InParanoid" id="H2AMZ1"/>
<dbReference type="RefSeq" id="XP_003954876.1">
    <property type="nucleotide sequence ID" value="XM_003954827.1"/>
</dbReference>